<dbReference type="KEGG" id="mfre:EXE63_21335"/>
<evidence type="ECO:0000313" key="2">
    <source>
        <dbReference type="Proteomes" id="UP000501849"/>
    </source>
</evidence>
<dbReference type="AlphaFoldDB" id="A0A6H0S725"/>
<dbReference type="Proteomes" id="UP000501849">
    <property type="component" value="Chromosome"/>
</dbReference>
<reference evidence="1 2" key="1">
    <citation type="submission" date="2019-04" db="EMBL/GenBank/DDBJ databases">
        <title>Draft, Whole-Genome Sequence of the Anthracene-degrading Mycobacterium frederiksbergense LB501T, Isolated from a Polycyclic Aromatic Hydrocarbon (PAH)-Contaminated Soil.</title>
        <authorList>
            <person name="Augelletti F."/>
        </authorList>
    </citation>
    <scope>NUCLEOTIDE SEQUENCE [LARGE SCALE GENOMIC DNA]</scope>
    <source>
        <strain evidence="1 2">LB 501T</strain>
    </source>
</reference>
<sequence length="71" mass="8147">MTQAQPLRGSPAAAIPLPRINSRHWIARMKAALRATFMVPAQEARKKRSHRAVQREAFMEDAAMAREMYRL</sequence>
<accession>A0A6H0S725</accession>
<name>A0A6H0S725_9MYCO</name>
<proteinExistence type="predicted"/>
<gene>
    <name evidence="1" type="ORF">EXE63_21335</name>
</gene>
<dbReference type="EMBL" id="CP038799">
    <property type="protein sequence ID" value="QIV83148.1"/>
    <property type="molecule type" value="Genomic_DNA"/>
</dbReference>
<dbReference type="RefSeq" id="WP_168143581.1">
    <property type="nucleotide sequence ID" value="NZ_CBCSDT010000022.1"/>
</dbReference>
<evidence type="ECO:0000313" key="1">
    <source>
        <dbReference type="EMBL" id="QIV83148.1"/>
    </source>
</evidence>
<organism evidence="1 2">
    <name type="scientific">Mycolicibacterium frederiksbergense</name>
    <dbReference type="NCBI Taxonomy" id="117567"/>
    <lineage>
        <taxon>Bacteria</taxon>
        <taxon>Bacillati</taxon>
        <taxon>Actinomycetota</taxon>
        <taxon>Actinomycetes</taxon>
        <taxon>Mycobacteriales</taxon>
        <taxon>Mycobacteriaceae</taxon>
        <taxon>Mycolicibacterium</taxon>
    </lineage>
</organism>
<protein>
    <submittedName>
        <fullName evidence="1">Uncharacterized protein</fullName>
    </submittedName>
</protein>
<keyword evidence="2" id="KW-1185">Reference proteome</keyword>